<reference evidence="1" key="2">
    <citation type="submission" date="2021-02" db="EMBL/GenBank/DDBJ databases">
        <authorList>
            <person name="Kimball J.A."/>
            <person name="Haas M.W."/>
            <person name="Macchietto M."/>
            <person name="Kono T."/>
            <person name="Duquette J."/>
            <person name="Shao M."/>
        </authorList>
    </citation>
    <scope>NUCLEOTIDE SEQUENCE</scope>
    <source>
        <tissue evidence="1">Fresh leaf tissue</tissue>
    </source>
</reference>
<comment type="caution">
    <text evidence="1">The sequence shown here is derived from an EMBL/GenBank/DDBJ whole genome shotgun (WGS) entry which is preliminary data.</text>
</comment>
<evidence type="ECO:0000313" key="2">
    <source>
        <dbReference type="Proteomes" id="UP000729402"/>
    </source>
</evidence>
<name>A0A8J5VDZ4_ZIZPA</name>
<dbReference type="AlphaFoldDB" id="A0A8J5VDZ4"/>
<evidence type="ECO:0000313" key="1">
    <source>
        <dbReference type="EMBL" id="KAG8056131.1"/>
    </source>
</evidence>
<reference evidence="1" key="1">
    <citation type="journal article" date="2021" name="bioRxiv">
        <title>Whole Genome Assembly and Annotation of Northern Wild Rice, Zizania palustris L., Supports a Whole Genome Duplication in the Zizania Genus.</title>
        <authorList>
            <person name="Haas M."/>
            <person name="Kono T."/>
            <person name="Macchietto M."/>
            <person name="Millas R."/>
            <person name="McGilp L."/>
            <person name="Shao M."/>
            <person name="Duquette J."/>
            <person name="Hirsch C.N."/>
            <person name="Kimball J."/>
        </authorList>
    </citation>
    <scope>NUCLEOTIDE SEQUENCE</scope>
    <source>
        <tissue evidence="1">Fresh leaf tissue</tissue>
    </source>
</reference>
<accession>A0A8J5VDZ4</accession>
<protein>
    <submittedName>
        <fullName evidence="1">Uncharacterized protein</fullName>
    </submittedName>
</protein>
<gene>
    <name evidence="1" type="ORF">GUJ93_ZPchr0001g29779</name>
</gene>
<organism evidence="1 2">
    <name type="scientific">Zizania palustris</name>
    <name type="common">Northern wild rice</name>
    <dbReference type="NCBI Taxonomy" id="103762"/>
    <lineage>
        <taxon>Eukaryota</taxon>
        <taxon>Viridiplantae</taxon>
        <taxon>Streptophyta</taxon>
        <taxon>Embryophyta</taxon>
        <taxon>Tracheophyta</taxon>
        <taxon>Spermatophyta</taxon>
        <taxon>Magnoliopsida</taxon>
        <taxon>Liliopsida</taxon>
        <taxon>Poales</taxon>
        <taxon>Poaceae</taxon>
        <taxon>BOP clade</taxon>
        <taxon>Oryzoideae</taxon>
        <taxon>Oryzeae</taxon>
        <taxon>Zizaniinae</taxon>
        <taxon>Zizania</taxon>
    </lineage>
</organism>
<keyword evidence="2" id="KW-1185">Reference proteome</keyword>
<dbReference type="Proteomes" id="UP000729402">
    <property type="component" value="Unassembled WGS sequence"/>
</dbReference>
<dbReference type="EMBL" id="JAAALK010000288">
    <property type="protein sequence ID" value="KAG8056131.1"/>
    <property type="molecule type" value="Genomic_DNA"/>
</dbReference>
<proteinExistence type="predicted"/>
<sequence>MRGQAQRAAALVRTRRAGFSDSPRPVVSSGSLRDALPATLQSFFTSSPFSPISTTLRLQPSTDQFHSSKPPTLHFSKRVKRAKAPSVQACRLLPAAGGFTCAWLHMCLAA</sequence>